<evidence type="ECO:0000313" key="4">
    <source>
        <dbReference type="EMBL" id="MXV51957.1"/>
    </source>
</evidence>
<feature type="transmembrane region" description="Helical" evidence="1">
    <location>
        <begin position="41"/>
        <end position="58"/>
    </location>
</feature>
<dbReference type="SUPFAM" id="SSF48317">
    <property type="entry name" value="Acid phosphatase/Vanadium-dependent haloperoxidase"/>
    <property type="match status" value="1"/>
</dbReference>
<comment type="caution">
    <text evidence="4">The sequence shown here is derived from an EMBL/GenBank/DDBJ whole genome shotgun (WGS) entry which is preliminary data.</text>
</comment>
<organism evidence="4 5">
    <name type="scientific">Hufsiella arboris</name>
    <dbReference type="NCBI Taxonomy" id="2695275"/>
    <lineage>
        <taxon>Bacteria</taxon>
        <taxon>Pseudomonadati</taxon>
        <taxon>Bacteroidota</taxon>
        <taxon>Sphingobacteriia</taxon>
        <taxon>Sphingobacteriales</taxon>
        <taxon>Sphingobacteriaceae</taxon>
        <taxon>Hufsiella</taxon>
    </lineage>
</organism>
<protein>
    <submittedName>
        <fullName evidence="4">Phosphatase PAP2 family protein</fullName>
    </submittedName>
</protein>
<sequence>MIGGRKSWILFFIYLFLSLSAFSQGSDTIAASSDARSKNDLISFIPPVVFLTYGLVALNNPALEKVDRFVYNDMQEDFPRFSTKLDDYLRYAPVVAVYALNFAGVKGKNNFVDRTAMLLLTTAIVSSSVTILKESTHRLRPNGGSNTSFPSGHTATAFASAEFMYQEYGDISIWYGVGGYAAATATGILRVYNNAHWFSDIIAGAGVGILSTKLSYLVYPILKNAVFPKKTNNSLLLPTYTDGIPGLCFTKQF</sequence>
<dbReference type="Proteomes" id="UP000466586">
    <property type="component" value="Unassembled WGS sequence"/>
</dbReference>
<keyword evidence="1" id="KW-0812">Transmembrane</keyword>
<keyword evidence="1" id="KW-0472">Membrane</keyword>
<dbReference type="Pfam" id="PF01569">
    <property type="entry name" value="PAP2"/>
    <property type="match status" value="1"/>
</dbReference>
<feature type="domain" description="Phosphatidic acid phosphatase type 2/haloperoxidase" evidence="3">
    <location>
        <begin position="115"/>
        <end position="216"/>
    </location>
</feature>
<feature type="transmembrane region" description="Helical" evidence="1">
    <location>
        <begin position="111"/>
        <end position="132"/>
    </location>
</feature>
<evidence type="ECO:0000259" key="3">
    <source>
        <dbReference type="SMART" id="SM00014"/>
    </source>
</evidence>
<evidence type="ECO:0000256" key="2">
    <source>
        <dbReference type="SAM" id="SignalP"/>
    </source>
</evidence>
<gene>
    <name evidence="4" type="ORF">GS399_13320</name>
</gene>
<keyword evidence="1" id="KW-1133">Transmembrane helix</keyword>
<evidence type="ECO:0000256" key="1">
    <source>
        <dbReference type="SAM" id="Phobius"/>
    </source>
</evidence>
<dbReference type="Gene3D" id="1.20.144.10">
    <property type="entry name" value="Phosphatidic acid phosphatase type 2/haloperoxidase"/>
    <property type="match status" value="1"/>
</dbReference>
<dbReference type="PANTHER" id="PTHR14969:SF13">
    <property type="entry name" value="AT30094P"/>
    <property type="match status" value="1"/>
</dbReference>
<keyword evidence="2" id="KW-0732">Signal</keyword>
<accession>A0A7K1YBI4</accession>
<name>A0A7K1YBI4_9SPHI</name>
<dbReference type="CDD" id="cd03394">
    <property type="entry name" value="PAP2_like_5"/>
    <property type="match status" value="1"/>
</dbReference>
<dbReference type="RefSeq" id="WP_160845142.1">
    <property type="nucleotide sequence ID" value="NZ_WVHT01000006.1"/>
</dbReference>
<dbReference type="SMART" id="SM00014">
    <property type="entry name" value="acidPPc"/>
    <property type="match status" value="1"/>
</dbReference>
<dbReference type="AlphaFoldDB" id="A0A7K1YBI4"/>
<keyword evidence="5" id="KW-1185">Reference proteome</keyword>
<feature type="signal peptide" evidence="2">
    <location>
        <begin position="1"/>
        <end position="23"/>
    </location>
</feature>
<dbReference type="InterPro" id="IPR000326">
    <property type="entry name" value="PAP2/HPO"/>
</dbReference>
<evidence type="ECO:0000313" key="5">
    <source>
        <dbReference type="Proteomes" id="UP000466586"/>
    </source>
</evidence>
<dbReference type="EMBL" id="WVHT01000006">
    <property type="protein sequence ID" value="MXV51957.1"/>
    <property type="molecule type" value="Genomic_DNA"/>
</dbReference>
<feature type="chain" id="PRO_5029806847" evidence="2">
    <location>
        <begin position="24"/>
        <end position="253"/>
    </location>
</feature>
<reference evidence="4 5" key="1">
    <citation type="submission" date="2019-11" db="EMBL/GenBank/DDBJ databases">
        <title>Pedobacter sp. HMF7647 Genome sequencing and assembly.</title>
        <authorList>
            <person name="Kang H."/>
            <person name="Kim H."/>
            <person name="Joh K."/>
        </authorList>
    </citation>
    <scope>NUCLEOTIDE SEQUENCE [LARGE SCALE GENOMIC DNA]</scope>
    <source>
        <strain evidence="4 5">HMF7647</strain>
    </source>
</reference>
<dbReference type="PANTHER" id="PTHR14969">
    <property type="entry name" value="SPHINGOSINE-1-PHOSPHATE PHOSPHOHYDROLASE"/>
    <property type="match status" value="1"/>
</dbReference>
<proteinExistence type="predicted"/>
<feature type="transmembrane region" description="Helical" evidence="1">
    <location>
        <begin position="88"/>
        <end position="105"/>
    </location>
</feature>
<dbReference type="InterPro" id="IPR036938">
    <property type="entry name" value="PAP2/HPO_sf"/>
</dbReference>